<dbReference type="Pfam" id="PF22621">
    <property type="entry name" value="CurL-like_PKS_C"/>
    <property type="match status" value="1"/>
</dbReference>
<accession>A0A0U2TDG5</accession>
<dbReference type="InterPro" id="IPR050091">
    <property type="entry name" value="PKS_NRPS_Biosynth_Enz"/>
</dbReference>
<dbReference type="InterPro" id="IPR018201">
    <property type="entry name" value="Ketoacyl_synth_AS"/>
</dbReference>
<reference evidence="11" key="1">
    <citation type="submission" date="2015-11" db="EMBL/GenBank/DDBJ databases">
        <title>Insights into natural products biosynthesis from analysis of 490 polyketide synthases from Fusarium.</title>
        <authorList>
            <person name="Brown D.W."/>
            <person name="Proctor R.H."/>
        </authorList>
    </citation>
    <scope>NUCLEOTIDE SEQUENCE</scope>
    <source>
        <strain evidence="11">NRRL 25410</strain>
    </source>
</reference>
<feature type="domain" description="Ketosynthase family 3 (KS3)" evidence="9">
    <location>
        <begin position="7"/>
        <end position="434"/>
    </location>
</feature>
<evidence type="ECO:0000256" key="4">
    <source>
        <dbReference type="ARBA" id="ARBA00023002"/>
    </source>
</evidence>
<dbReference type="InterPro" id="IPR020843">
    <property type="entry name" value="ER"/>
</dbReference>
<feature type="domain" description="Carrier" evidence="8">
    <location>
        <begin position="2438"/>
        <end position="2515"/>
    </location>
</feature>
<dbReference type="InterPro" id="IPR020807">
    <property type="entry name" value="PKS_DH"/>
</dbReference>
<dbReference type="SMART" id="SM00825">
    <property type="entry name" value="PKS_KS"/>
    <property type="match status" value="1"/>
</dbReference>
<dbReference type="Pfam" id="PF00698">
    <property type="entry name" value="Acyl_transf_1"/>
    <property type="match status" value="1"/>
</dbReference>
<dbReference type="SUPFAM" id="SSF53335">
    <property type="entry name" value="S-adenosyl-L-methionine-dependent methyltransferases"/>
    <property type="match status" value="1"/>
</dbReference>
<dbReference type="GO" id="GO:0016491">
    <property type="term" value="F:oxidoreductase activity"/>
    <property type="evidence" value="ECO:0007669"/>
    <property type="project" value="UniProtKB-KW"/>
</dbReference>
<feature type="active site" description="Proton acceptor; for dehydratase activity" evidence="6">
    <location>
        <position position="982"/>
    </location>
</feature>
<dbReference type="InterPro" id="IPR013968">
    <property type="entry name" value="PKS_KR"/>
</dbReference>
<dbReference type="PROSITE" id="PS52004">
    <property type="entry name" value="KS3_2"/>
    <property type="match status" value="1"/>
</dbReference>
<evidence type="ECO:0000256" key="6">
    <source>
        <dbReference type="PROSITE-ProRule" id="PRU01363"/>
    </source>
</evidence>
<dbReference type="SUPFAM" id="SSF53901">
    <property type="entry name" value="Thiolase-like"/>
    <property type="match status" value="1"/>
</dbReference>
<dbReference type="PANTHER" id="PTHR43775:SF37">
    <property type="entry name" value="SI:DKEY-61P9.11"/>
    <property type="match status" value="1"/>
</dbReference>
<dbReference type="InterPro" id="IPR036736">
    <property type="entry name" value="ACP-like_sf"/>
</dbReference>
<dbReference type="Pfam" id="PF16197">
    <property type="entry name" value="KAsynt_C_assoc"/>
    <property type="match status" value="1"/>
</dbReference>
<dbReference type="InterPro" id="IPR029063">
    <property type="entry name" value="SAM-dependent_MTases_sf"/>
</dbReference>
<dbReference type="Pfam" id="PF14765">
    <property type="entry name" value="PS-DH"/>
    <property type="match status" value="1"/>
</dbReference>
<evidence type="ECO:0000256" key="3">
    <source>
        <dbReference type="ARBA" id="ARBA00022679"/>
    </source>
</evidence>
<sequence>MADTTSPEPVAIVGMSCRLPGAVNNPKEFWEFLVNGASGYSDFPEDRLNIDSWYHPEAVRPGSIVTKGGFFLKHDMNEFDNEFFGITAAEARLMDPAQKQLMEVVYESAEAGGVSVQELRGSKTGVYIGNFGLDQALMSLKDSEFMSPYTSTGISGTILSNRINYALDLKGPSFTVDTACSSSMYALHLAVLGLRNGDCDAAFVGAANAIRSVEAQLFSTKLGALSKTSKCHTFDASADGYARADGVGSVYIMRLSDALKSGKPIRAVIRGTAIGANGRGDGMTKPDSQGQARTIHMAYKNAGITDFTQTGYFECHGTGTPVGDPIETHSVGSVFAEHRDDHDPLLIGSVKTNLGHSEATAGITALIKTVLAIENGRIPPTIGIETLNPNIKFHDWKIKVVQEATAWPSNIPIRRASVNSFGYGGANAHVIVEGTESVLREVYDEHRKALRGDHKGDGLPNPLAADCLELSEGVTTPTDSDANSTSLSSVSKDHESDSKTFTAQNTLLLCSAKKKESLEKMIEATKASLQTESLADVAYTLSKRSLFHYRAFAVVDGRQEEFKPQFVSDQVPSEVKLGFIFTGQGAQWPQMGMDLLQFPAFKKSIQAIDAAMLVLPDGPDYSVEEMMCADISASEMDEPRIAQLMSIAVEVGIVDLLHDWNIKPVMTGGHSAGEIAAAYAAGYLSRTEAAAVAFYRGNAVSASTLAPGAMLAVGLSEADTREIIPKGANVVVAAVNSPRSVTLSGAQIEIAQIKKHCEDNKIFHRLLATKGVAYHSGFMRPAAEAYDIPLQKMKRDTSESKTRLPFFSTVTGNLWTEDELPMSYWRQNMERPVSFLPAVSAMFGAGMTHVVEIGPHSTLRSPILDIARSVSTGSIFKYLAAMKRKEDAVNTILTTSGELALHGVQVNMAHVNGDTGTFLTNFPSYAWDHRTLNKEARADVEWRHRKFPRHDLLGSLAPGSALSTHIWRNVLSLNYVPWMADHKVGEHYIFPAAGFISMAIEAMRQIRDGDHEAFVLEDVHIGAAMMVDDDVEVFLTLRKQALSNNATSEFFWEFNISSVKEGFSTEHAKGRISNVARGPQHCVKPLPPADMALAAPISESLWYETLTANKGLVFGPSFRRLSQISLEGRQHRAKALMNGDVTSAMTGLENESGYIIHPTVLDNCLQLSVLAAGSSPSGQAYVPVSVDRLVVIESEASFDEAMLSSSGKFVGFKGLYGSSQLENTAGDLIVTLEGLRFVGIPAGGENTMAAKREPFWRISWDDDYDAITKNSEELYFPQEKYWPKQYEYSRQAREYLVRMYIVQFSRQYPALMTREPLNVENKHFVEWAHWLLKLTEKEFPEMWNMSMEERHMAIEAERAKSPEGLKLSWALYDNLHHIIDGEKPVLEVATKDGLLGLFYETQLIYDKFERVIEIMGYKNPSMKILEIGAGTGSATGFVLNALTKGGTKRYSSYTYTDVSTSFFIQGEEKFSKYEDIDYRLYDMEKTPQEQDIEPESYDLVIASCVVHVTANVVNALKNIRQLLMPGGRILLSEITAEHHDQTFTLGLFPGFYKGYEEGRTRHPFLTPEQWAEAFPKAGFSSPELSVNDVPEEWFGFTVLTAAAIEADEKPEARDRTITLVHLEKVTAIAREIEAAAKQQGLSVVHRPLVQTIEVDSSAAWNDNSRVIVIAELEEFLWPTIQEPAYLEFQKMVREVSSILWVTQGGLMEGQYPEAAIVNGFLQCLDLRPDLLARSMDFALETPRDLEMAQEIIRRESIMHVSKDMQFRQHNGRWLIPRLLPDQRLIDDFSRSQGDDVAVEHKRLKDLGPLQVSTTDAGRLSALVFKPDEQLSGALDSGYVEVQIKAYGMNYVELSALAGGYDTDNLSSEFSGVITRVASDVETLKVGARVFAMWPGKFGNVARIPHYACQIAPSTEDSFEALATLPSAYCTAWYALVNIARVQPGESVFIQSATGGFGLAAIEVARLHGAEVFVTAGTQAKRDVLHQQLGIALDHIFPSRDVAVYADLKAATADRGGFDVILNTSQGDYLHQVTWPLVAPFGRFVELKKADIVDNGSLSLKKFAEGVTFTAIDLQFISATRHKILTDVLATIGDKYRSGQLRPLPWKSYPSSNIGGAYADFSRFEHVGKLVLSYGDEDLIPYLHMPPRPKFDPGAAYLVIGGLSGIGAFLSKWMVQQGAKTMVFMSRSALSGDTAENAEQIRSMGATVIHVQGSVADESDVHRALTVSGLPVRGIVNSALVLRNMEFDKLTCAEAHETFSPKIRGNYNLHRLSRKLGYGLDFFLLLGSLTSICRAATQASYSAANCFMDEFCRFRHRQGLPCTTVSLGVVGDVGFMGRNQGNMQHLIRNGHYVTVGRELMELFETALFRRDDFGAWKTDEILALGTEPTKLRELLDKGSVPVPLWERDARWSIIGTHALRNNHGAGGGAGGGAPGSSKLQTGDIKNVVADRLSRLLWIPVEKLNLETSLNAMGIDSMIASEFRHWMYQTFKTNVSMMELLAQDMTVEKLAGLLQKT</sequence>
<feature type="region of interest" description="C-terminal hotdog fold" evidence="6">
    <location>
        <begin position="1094"/>
        <end position="1246"/>
    </location>
</feature>
<dbReference type="Gene3D" id="3.90.180.10">
    <property type="entry name" value="Medium-chain alcohol dehydrogenases, catalytic domain"/>
    <property type="match status" value="1"/>
</dbReference>
<evidence type="ECO:0000259" key="8">
    <source>
        <dbReference type="PROSITE" id="PS50075"/>
    </source>
</evidence>
<dbReference type="Gene3D" id="3.40.50.150">
    <property type="entry name" value="Vaccinia Virus protein VP39"/>
    <property type="match status" value="1"/>
</dbReference>
<dbReference type="InterPro" id="IPR042104">
    <property type="entry name" value="PKS_dehydratase_sf"/>
</dbReference>
<evidence type="ECO:0000256" key="1">
    <source>
        <dbReference type="ARBA" id="ARBA00022450"/>
    </source>
</evidence>
<dbReference type="Pfam" id="PF23297">
    <property type="entry name" value="ACP_SdgA_C"/>
    <property type="match status" value="1"/>
</dbReference>
<dbReference type="Pfam" id="PF21089">
    <property type="entry name" value="PKS_DH_N"/>
    <property type="match status" value="1"/>
</dbReference>
<protein>
    <submittedName>
        <fullName evidence="11">Putative polyketide synthase</fullName>
    </submittedName>
</protein>
<name>A0A0U2TDG5_9HYPO</name>
<dbReference type="SUPFAM" id="SSF52151">
    <property type="entry name" value="FabD/lysophospholipase-like"/>
    <property type="match status" value="1"/>
</dbReference>
<dbReference type="EMBL" id="KU179905">
    <property type="protein sequence ID" value="ALQ32770.1"/>
    <property type="molecule type" value="mRNA"/>
</dbReference>
<dbReference type="CDD" id="cd05195">
    <property type="entry name" value="enoyl_red"/>
    <property type="match status" value="1"/>
</dbReference>
<dbReference type="SMART" id="SM00822">
    <property type="entry name" value="PKS_KR"/>
    <property type="match status" value="1"/>
</dbReference>
<evidence type="ECO:0000256" key="5">
    <source>
        <dbReference type="ARBA" id="ARBA00023268"/>
    </source>
</evidence>
<keyword evidence="1" id="KW-0596">Phosphopantetheine</keyword>
<evidence type="ECO:0000313" key="11">
    <source>
        <dbReference type="EMBL" id="ALQ32770.1"/>
    </source>
</evidence>
<dbReference type="SMART" id="SM00829">
    <property type="entry name" value="PKS_ER"/>
    <property type="match status" value="1"/>
</dbReference>
<evidence type="ECO:0000259" key="10">
    <source>
        <dbReference type="PROSITE" id="PS52019"/>
    </source>
</evidence>
<dbReference type="PANTHER" id="PTHR43775">
    <property type="entry name" value="FATTY ACID SYNTHASE"/>
    <property type="match status" value="1"/>
</dbReference>
<dbReference type="InterPro" id="IPR001227">
    <property type="entry name" value="Ac_transferase_dom_sf"/>
</dbReference>
<feature type="region of interest" description="N-terminal hotdog fold" evidence="6">
    <location>
        <begin position="950"/>
        <end position="1079"/>
    </location>
</feature>
<dbReference type="InterPro" id="IPR009081">
    <property type="entry name" value="PP-bd_ACP"/>
</dbReference>
<dbReference type="SUPFAM" id="SSF50129">
    <property type="entry name" value="GroES-like"/>
    <property type="match status" value="1"/>
</dbReference>
<evidence type="ECO:0000256" key="2">
    <source>
        <dbReference type="ARBA" id="ARBA00022553"/>
    </source>
</evidence>
<dbReference type="InterPro" id="IPR057326">
    <property type="entry name" value="KR_dom"/>
</dbReference>
<dbReference type="CDD" id="cd00833">
    <property type="entry name" value="PKS"/>
    <property type="match status" value="1"/>
</dbReference>
<dbReference type="InterPro" id="IPR020841">
    <property type="entry name" value="PKS_Beta-ketoAc_synthase_dom"/>
</dbReference>
<dbReference type="InterPro" id="IPR016039">
    <property type="entry name" value="Thiolase-like"/>
</dbReference>
<dbReference type="InterPro" id="IPR032821">
    <property type="entry name" value="PKS_assoc"/>
</dbReference>
<dbReference type="Pfam" id="PF02801">
    <property type="entry name" value="Ketoacyl-synt_C"/>
    <property type="match status" value="1"/>
</dbReference>
<dbReference type="GO" id="GO:0044550">
    <property type="term" value="P:secondary metabolite biosynthetic process"/>
    <property type="evidence" value="ECO:0007669"/>
    <property type="project" value="TreeGrafter"/>
</dbReference>
<dbReference type="InterPro" id="IPR016036">
    <property type="entry name" value="Malonyl_transacylase_ACP-bd"/>
</dbReference>
<dbReference type="SMART" id="SM00826">
    <property type="entry name" value="PKS_DH"/>
    <property type="match status" value="1"/>
</dbReference>
<dbReference type="InterPro" id="IPR014030">
    <property type="entry name" value="Ketoacyl_synth_N"/>
</dbReference>
<dbReference type="Gene3D" id="3.30.70.3290">
    <property type="match status" value="1"/>
</dbReference>
<dbReference type="Gene3D" id="3.10.129.110">
    <property type="entry name" value="Polyketide synthase dehydratase"/>
    <property type="match status" value="1"/>
</dbReference>
<dbReference type="SUPFAM" id="SSF51735">
    <property type="entry name" value="NAD(P)-binding Rossmann-fold domains"/>
    <property type="match status" value="2"/>
</dbReference>
<dbReference type="Pfam" id="PF00109">
    <property type="entry name" value="ketoacyl-synt"/>
    <property type="match status" value="1"/>
</dbReference>
<keyword evidence="4" id="KW-0560">Oxidoreductase</keyword>
<proteinExistence type="evidence at transcript level"/>
<dbReference type="SUPFAM" id="SSF47336">
    <property type="entry name" value="ACP-like"/>
    <property type="match status" value="1"/>
</dbReference>
<dbReference type="Pfam" id="PF08659">
    <property type="entry name" value="KR"/>
    <property type="match status" value="1"/>
</dbReference>
<dbReference type="Gene3D" id="3.40.47.10">
    <property type="match status" value="1"/>
</dbReference>
<evidence type="ECO:0000259" key="9">
    <source>
        <dbReference type="PROSITE" id="PS52004"/>
    </source>
</evidence>
<dbReference type="PROSITE" id="PS50075">
    <property type="entry name" value="CARRIER"/>
    <property type="match status" value="1"/>
</dbReference>
<dbReference type="InterPro" id="IPR049552">
    <property type="entry name" value="PKS_DH_N"/>
</dbReference>
<keyword evidence="2" id="KW-0597">Phosphoprotein</keyword>
<dbReference type="InterPro" id="IPR016035">
    <property type="entry name" value="Acyl_Trfase/lysoPLipase"/>
</dbReference>
<dbReference type="PROSITE" id="PS52019">
    <property type="entry name" value="PKS_MFAS_DH"/>
    <property type="match status" value="1"/>
</dbReference>
<dbReference type="Gene3D" id="3.40.366.10">
    <property type="entry name" value="Malonyl-Coenzyme A Acyl Carrier Protein, domain 2"/>
    <property type="match status" value="1"/>
</dbReference>
<evidence type="ECO:0000256" key="7">
    <source>
        <dbReference type="SAM" id="MobiDB-lite"/>
    </source>
</evidence>
<dbReference type="GO" id="GO:0004312">
    <property type="term" value="F:fatty acid synthase activity"/>
    <property type="evidence" value="ECO:0007669"/>
    <property type="project" value="TreeGrafter"/>
</dbReference>
<dbReference type="GO" id="GO:0006633">
    <property type="term" value="P:fatty acid biosynthetic process"/>
    <property type="evidence" value="ECO:0007669"/>
    <property type="project" value="InterPro"/>
</dbReference>
<dbReference type="Gene3D" id="3.40.50.720">
    <property type="entry name" value="NAD(P)-binding Rossmann-like Domain"/>
    <property type="match status" value="2"/>
</dbReference>
<dbReference type="InterPro" id="IPR014043">
    <property type="entry name" value="Acyl_transferase_dom"/>
</dbReference>
<feature type="domain" description="PKS/mFAS DH" evidence="10">
    <location>
        <begin position="950"/>
        <end position="1246"/>
    </location>
</feature>
<dbReference type="CDD" id="cd02440">
    <property type="entry name" value="AdoMet_MTases"/>
    <property type="match status" value="1"/>
</dbReference>
<feature type="compositionally biased region" description="Polar residues" evidence="7">
    <location>
        <begin position="474"/>
        <end position="490"/>
    </location>
</feature>
<keyword evidence="5" id="KW-0511">Multifunctional enzyme</keyword>
<dbReference type="InterPro" id="IPR013217">
    <property type="entry name" value="Methyltransf_12"/>
</dbReference>
<dbReference type="InterPro" id="IPR049900">
    <property type="entry name" value="PKS_mFAS_DH"/>
</dbReference>
<dbReference type="SMART" id="SM00827">
    <property type="entry name" value="PKS_AT"/>
    <property type="match status" value="1"/>
</dbReference>
<dbReference type="SUPFAM" id="SSF55048">
    <property type="entry name" value="Probable ACP-binding domain of malonyl-CoA ACP transacylase"/>
    <property type="match status" value="1"/>
</dbReference>
<dbReference type="InterPro" id="IPR036291">
    <property type="entry name" value="NAD(P)-bd_dom_sf"/>
</dbReference>
<dbReference type="InterPro" id="IPR049551">
    <property type="entry name" value="PKS_DH_C"/>
</dbReference>
<dbReference type="InterPro" id="IPR014031">
    <property type="entry name" value="Ketoacyl_synth_C"/>
</dbReference>
<keyword evidence="3" id="KW-0808">Transferase</keyword>
<feature type="active site" description="Proton donor; for dehydratase activity" evidence="6">
    <location>
        <position position="1162"/>
    </location>
</feature>
<dbReference type="Gene3D" id="1.10.1200.10">
    <property type="entry name" value="ACP-like"/>
    <property type="match status" value="1"/>
</dbReference>
<dbReference type="Pfam" id="PF13602">
    <property type="entry name" value="ADH_zinc_N_2"/>
    <property type="match status" value="1"/>
</dbReference>
<dbReference type="InterPro" id="IPR011032">
    <property type="entry name" value="GroES-like_sf"/>
</dbReference>
<gene>
    <name evidence="11" type="ORF">Fay_630</name>
</gene>
<dbReference type="PROSITE" id="PS00606">
    <property type="entry name" value="KS3_1"/>
    <property type="match status" value="1"/>
</dbReference>
<dbReference type="Pfam" id="PF08242">
    <property type="entry name" value="Methyltransf_12"/>
    <property type="match status" value="1"/>
</dbReference>
<organism evidence="11">
    <name type="scientific">Fusarium aywerte</name>
    <dbReference type="NCBI Taxonomy" id="427292"/>
    <lineage>
        <taxon>Eukaryota</taxon>
        <taxon>Fungi</taxon>
        <taxon>Dikarya</taxon>
        <taxon>Ascomycota</taxon>
        <taxon>Pezizomycotina</taxon>
        <taxon>Sordariomycetes</taxon>
        <taxon>Hypocreomycetidae</taxon>
        <taxon>Hypocreales</taxon>
        <taxon>Nectriaceae</taxon>
        <taxon>Fusarium</taxon>
        <taxon>Fusarium chlamydosporum species complex</taxon>
    </lineage>
</organism>
<feature type="region of interest" description="Disordered" evidence="7">
    <location>
        <begin position="474"/>
        <end position="496"/>
    </location>
</feature>
<dbReference type="GO" id="GO:0004315">
    <property type="term" value="F:3-oxoacyl-[acyl-carrier-protein] synthase activity"/>
    <property type="evidence" value="ECO:0007669"/>
    <property type="project" value="InterPro"/>
</dbReference>